<feature type="transmembrane region" description="Helical" evidence="2">
    <location>
        <begin position="104"/>
        <end position="126"/>
    </location>
</feature>
<dbReference type="HOGENOM" id="CLU_1927094_0_0_1"/>
<accession>G1XGN6</accession>
<sequence length="131" mass="14914">MAVHNQAGAREPAREKKGSMQELKLRRLTELNARLREDLERPRVKDDQLYQNNKGFHGTGDLGSKKADVTLQYVICDMAIPTFPTSKSAILNLRMKKQLPTIRAYSSFDFFFNLSVIKAGILNVFLKNLSE</sequence>
<proteinExistence type="predicted"/>
<keyword evidence="2" id="KW-0472">Membrane</keyword>
<comment type="caution">
    <text evidence="3">The sequence shown here is derived from an EMBL/GenBank/DDBJ whole genome shotgun (WGS) entry which is preliminary data.</text>
</comment>
<feature type="region of interest" description="Disordered" evidence="1">
    <location>
        <begin position="42"/>
        <end position="61"/>
    </location>
</feature>
<feature type="region of interest" description="Disordered" evidence="1">
    <location>
        <begin position="1"/>
        <end position="22"/>
    </location>
</feature>
<dbReference type="RefSeq" id="XP_011123648.1">
    <property type="nucleotide sequence ID" value="XM_011125346.1"/>
</dbReference>
<keyword evidence="2" id="KW-0812">Transmembrane</keyword>
<evidence type="ECO:0000256" key="2">
    <source>
        <dbReference type="SAM" id="Phobius"/>
    </source>
</evidence>
<name>G1XGN6_ARTOA</name>
<organism evidence="3 4">
    <name type="scientific">Arthrobotrys oligospora (strain ATCC 24927 / CBS 115.81 / DSM 1491)</name>
    <name type="common">Nematode-trapping fungus</name>
    <name type="synonym">Didymozoophaga oligospora</name>
    <dbReference type="NCBI Taxonomy" id="756982"/>
    <lineage>
        <taxon>Eukaryota</taxon>
        <taxon>Fungi</taxon>
        <taxon>Dikarya</taxon>
        <taxon>Ascomycota</taxon>
        <taxon>Pezizomycotina</taxon>
        <taxon>Orbiliomycetes</taxon>
        <taxon>Orbiliales</taxon>
        <taxon>Orbiliaceae</taxon>
        <taxon>Orbilia</taxon>
        <taxon>Orbilia oligospora</taxon>
    </lineage>
</organism>
<dbReference type="STRING" id="756982.G1XGN6"/>
<dbReference type="Proteomes" id="UP000008784">
    <property type="component" value="Unassembled WGS sequence"/>
</dbReference>
<keyword evidence="4" id="KW-1185">Reference proteome</keyword>
<protein>
    <recommendedName>
        <fullName evidence="5">Guanine nucleotide-binding protein subunit gamma</fullName>
    </recommendedName>
</protein>
<evidence type="ECO:0000313" key="4">
    <source>
        <dbReference type="Proteomes" id="UP000008784"/>
    </source>
</evidence>
<reference evidence="3 4" key="1">
    <citation type="journal article" date="2011" name="PLoS Pathog.">
        <title>Genomic and proteomic analyses of the fungus Arthrobotrys oligospora provide insights into nematode-trap formation.</title>
        <authorList>
            <person name="Yang J."/>
            <person name="Wang L."/>
            <person name="Ji X."/>
            <person name="Feng Y."/>
            <person name="Li X."/>
            <person name="Zou C."/>
            <person name="Xu J."/>
            <person name="Ren Y."/>
            <person name="Mi Q."/>
            <person name="Wu J."/>
            <person name="Liu S."/>
            <person name="Liu Y."/>
            <person name="Huang X."/>
            <person name="Wang H."/>
            <person name="Niu X."/>
            <person name="Li J."/>
            <person name="Liang L."/>
            <person name="Luo Y."/>
            <person name="Ji K."/>
            <person name="Zhou W."/>
            <person name="Yu Z."/>
            <person name="Li G."/>
            <person name="Liu Y."/>
            <person name="Li L."/>
            <person name="Qiao M."/>
            <person name="Feng L."/>
            <person name="Zhang K.-Q."/>
        </authorList>
    </citation>
    <scope>NUCLEOTIDE SEQUENCE [LARGE SCALE GENOMIC DNA]</scope>
    <source>
        <strain evidence="4">ATCC 24927 / CBS 115.81 / DSM 1491</strain>
    </source>
</reference>
<evidence type="ECO:0000313" key="3">
    <source>
        <dbReference type="EMBL" id="EGX47659.1"/>
    </source>
</evidence>
<dbReference type="InParanoid" id="G1XGN6"/>
<dbReference type="EMBL" id="ADOT01000151">
    <property type="protein sequence ID" value="EGX47659.1"/>
    <property type="molecule type" value="Genomic_DNA"/>
</dbReference>
<gene>
    <name evidence="3" type="ORF">AOL_s00083g167</name>
</gene>
<feature type="compositionally biased region" description="Basic and acidic residues" evidence="1">
    <location>
        <begin position="11"/>
        <end position="22"/>
    </location>
</feature>
<dbReference type="GeneID" id="22894543"/>
<dbReference type="AlphaFoldDB" id="G1XGN6"/>
<dbReference type="OrthoDB" id="19232at2759"/>
<evidence type="ECO:0008006" key="5">
    <source>
        <dbReference type="Google" id="ProtNLM"/>
    </source>
</evidence>
<keyword evidence="2" id="KW-1133">Transmembrane helix</keyword>
<evidence type="ECO:0000256" key="1">
    <source>
        <dbReference type="SAM" id="MobiDB-lite"/>
    </source>
</evidence>